<evidence type="ECO:0000313" key="4">
    <source>
        <dbReference type="Proteomes" id="UP000199766"/>
    </source>
</evidence>
<evidence type="ECO:0000313" key="3">
    <source>
        <dbReference type="EMBL" id="SER50671.1"/>
    </source>
</evidence>
<feature type="region of interest" description="Disordered" evidence="1">
    <location>
        <begin position="165"/>
        <end position="227"/>
    </location>
</feature>
<reference evidence="3 4" key="1">
    <citation type="submission" date="2016-10" db="EMBL/GenBank/DDBJ databases">
        <authorList>
            <person name="de Groot N.N."/>
        </authorList>
    </citation>
    <scope>NUCLEOTIDE SEQUENCE [LARGE SCALE GENOMIC DNA]</scope>
    <source>
        <strain evidence="3 4">ATCC 35958</strain>
    </source>
</reference>
<keyword evidence="4" id="KW-1185">Reference proteome</keyword>
<name>A0A1H9PR15_9BURK</name>
<dbReference type="AlphaFoldDB" id="A0A1H9PR15"/>
<keyword evidence="2" id="KW-0732">Signal</keyword>
<protein>
    <submittedName>
        <fullName evidence="3">Uncharacterized protein</fullName>
    </submittedName>
</protein>
<dbReference type="RefSeq" id="WP_091458160.1">
    <property type="nucleotide sequence ID" value="NZ_FOGD01000009.1"/>
</dbReference>
<evidence type="ECO:0000256" key="1">
    <source>
        <dbReference type="SAM" id="MobiDB-lite"/>
    </source>
</evidence>
<dbReference type="EMBL" id="FOGD01000009">
    <property type="protein sequence ID" value="SER50671.1"/>
    <property type="molecule type" value="Genomic_DNA"/>
</dbReference>
<dbReference type="Proteomes" id="UP000199766">
    <property type="component" value="Unassembled WGS sequence"/>
</dbReference>
<evidence type="ECO:0000256" key="2">
    <source>
        <dbReference type="SAM" id="SignalP"/>
    </source>
</evidence>
<feature type="compositionally biased region" description="Low complexity" evidence="1">
    <location>
        <begin position="183"/>
        <end position="197"/>
    </location>
</feature>
<accession>A0A1H9PR15</accession>
<dbReference type="STRING" id="180197.SAMN02982919_02504"/>
<gene>
    <name evidence="3" type="ORF">SAMN02982919_02504</name>
</gene>
<feature type="region of interest" description="Disordered" evidence="1">
    <location>
        <begin position="246"/>
        <end position="277"/>
    </location>
</feature>
<feature type="chain" id="PRO_5011457818" evidence="2">
    <location>
        <begin position="25"/>
        <end position="277"/>
    </location>
</feature>
<proteinExistence type="predicted"/>
<feature type="signal peptide" evidence="2">
    <location>
        <begin position="1"/>
        <end position="24"/>
    </location>
</feature>
<organism evidence="3 4">
    <name type="scientific">Giesbergeria anulus</name>
    <dbReference type="NCBI Taxonomy" id="180197"/>
    <lineage>
        <taxon>Bacteria</taxon>
        <taxon>Pseudomonadati</taxon>
        <taxon>Pseudomonadota</taxon>
        <taxon>Betaproteobacteria</taxon>
        <taxon>Burkholderiales</taxon>
        <taxon>Comamonadaceae</taxon>
        <taxon>Giesbergeria</taxon>
    </lineage>
</organism>
<sequence>MQRRQSLAWLGASLWAGGASVAHAYRPAPVQYRNALPAAQGQWLEVEVLGGQRRRQNLPIFQHRRRWYVGGEHGQPYQLLLRNTSNRRVLVVISVDGVNVLTGEPAAPEQTGYIINPQDTVQIEGWRKSLDTVAQFIFTPPDDSYAERTGQGGNTGVLGFAVFEEAAPPPRPPGYRRQEYESAKGAPRAPAPAGAAAESRSDMGTGHGQEMPSSVREVQFRRASPRPAETLQIHYASLAQLERQRIAQRGGWQQRPEQEPDPFPGERRFVPDPPPWR</sequence>
<dbReference type="OrthoDB" id="5393649at2"/>